<dbReference type="Gene3D" id="3.20.20.140">
    <property type="entry name" value="Metal-dependent hydrolases"/>
    <property type="match status" value="1"/>
</dbReference>
<keyword evidence="12" id="KW-1185">Reference proteome</keyword>
<dbReference type="InterPro" id="IPR032466">
    <property type="entry name" value="Metal_Hydrolase"/>
</dbReference>
<dbReference type="Pfam" id="PF19326">
    <property type="entry name" value="AMP_deaminase"/>
    <property type="match status" value="1"/>
</dbReference>
<evidence type="ECO:0000256" key="4">
    <source>
        <dbReference type="ARBA" id="ARBA00022723"/>
    </source>
</evidence>
<dbReference type="GO" id="GO:0005829">
    <property type="term" value="C:cytosol"/>
    <property type="evidence" value="ECO:0007669"/>
    <property type="project" value="TreeGrafter"/>
</dbReference>
<dbReference type="CDD" id="cd01319">
    <property type="entry name" value="AMPD"/>
    <property type="match status" value="1"/>
</dbReference>
<sequence length="781" mass="89821">MKRGDTPLLKQRSSPCLGKSMPRQFPKLTLSEAEEETQRLAERVYASALKEEEEDHNDALAMFTVPEDCPIGLQQAKEHEILKELAEQQSEESTKRRKSLKMIRSQSMSLQIPMNADWIRSLAVSPFLSSSSTCSSVPESCPDYQRVTISGDYCAGITVDDYEQAAKGLFKALLIREKYSKLAYHRFCRTTAQFLRSAENTSWSEEDEVQPDLGRYPAEGEDPYSMENIPENLNYLLKMKDGIVYVYDNAEALQRNRPHDLPYPDLETFAIDLSHVLAMIADGPAIQKTYCHRRLNLLSSKFHLHEMLNEMAELKELKSVPHRDFYNVRKVDTHIHAAACMSQKHLLTFIQKTYNHDAGRVVLEKAGRKMTLQEVFDSLDMDPYDLTVDSLDVHAGRHTFHRFDKFNSKYNPVGASELREIFLKTDNLTGGDYFACIIKEVAHDLEESKYQHAEPRLSIYGSCPEEWASLSRWFIHHRMHSPNMSWMVQVPRIYDIFKSKKLVPNFAKMLENIFLPLFAATVDPQNHKDLHVLLKYVSGFDSVDDESKHSDHMFSFRSPKPEQWTTEENPPYSYYLFHMYANIMVLNNLRKERGLNTFQFRPHCGESGSITHLVSAFVTSDNIAHGLNLKKSPVLQYLYYLAQVPIAMSPLSNNSLFLEYSKNPLREFLHKGLSVSLSTDDPMQFHYTKEPLMEEYAIAAQLWKLSTCDVCEIARNSVLQSGLSHQKKKHFLGANYLKDGPEGNDIRRTNVAQIRMAYRHETLCNELSFIVDAVKSETLNE</sequence>
<keyword evidence="7" id="KW-0546">Nucleotide metabolism</keyword>
<keyword evidence="5 9" id="KW-0378">Hydrolase</keyword>
<dbReference type="UniPathway" id="UPA00591">
    <property type="reaction ID" value="UER00663"/>
</dbReference>
<evidence type="ECO:0000256" key="7">
    <source>
        <dbReference type="ARBA" id="ARBA00023080"/>
    </source>
</evidence>
<evidence type="ECO:0000256" key="10">
    <source>
        <dbReference type="SAM" id="MobiDB-lite"/>
    </source>
</evidence>
<evidence type="ECO:0000256" key="6">
    <source>
        <dbReference type="ARBA" id="ARBA00022833"/>
    </source>
</evidence>
<evidence type="ECO:0000256" key="8">
    <source>
        <dbReference type="ARBA" id="ARBA00054146"/>
    </source>
</evidence>
<dbReference type="FunFam" id="4.10.800.20:FF:000001">
    <property type="entry name" value="AMP deaminase"/>
    <property type="match status" value="1"/>
</dbReference>
<feature type="region of interest" description="Disordered" evidence="10">
    <location>
        <begin position="1"/>
        <end position="25"/>
    </location>
</feature>
<comment type="pathway">
    <text evidence="2">Purine metabolism; IMP biosynthesis via salvage pathway; IMP from AMP: step 1/1.</text>
</comment>
<keyword evidence="4 9" id="KW-0479">Metal-binding</keyword>
<dbReference type="InParanoid" id="H3CVF0"/>
<evidence type="ECO:0000313" key="11">
    <source>
        <dbReference type="Ensembl" id="ENSTNIP00000012234.1"/>
    </source>
</evidence>
<protein>
    <recommendedName>
        <fullName evidence="9">AMP deaminase</fullName>
        <ecNumber evidence="9">3.5.4.6</ecNumber>
    </recommendedName>
</protein>
<dbReference type="Ensembl" id="ENSTNIT00000012425.1">
    <property type="protein sequence ID" value="ENSTNIP00000012234.1"/>
    <property type="gene ID" value="ENSTNIG00000009366.1"/>
</dbReference>
<proteinExistence type="inferred from homology"/>
<dbReference type="InterPro" id="IPR006329">
    <property type="entry name" value="AMPD"/>
</dbReference>
<dbReference type="GO" id="GO:0046872">
    <property type="term" value="F:metal ion binding"/>
    <property type="evidence" value="ECO:0007669"/>
    <property type="project" value="UniProtKB-KW"/>
</dbReference>
<reference evidence="11" key="3">
    <citation type="submission" date="2025-09" db="UniProtKB">
        <authorList>
            <consortium name="Ensembl"/>
        </authorList>
    </citation>
    <scope>IDENTIFICATION</scope>
</reference>
<dbReference type="AlphaFoldDB" id="H3CVF0"/>
<dbReference type="FunCoup" id="H3CVF0">
    <property type="interactions" value="612"/>
</dbReference>
<comment type="cofactor">
    <cofactor evidence="1 9">
        <name>Zn(2+)</name>
        <dbReference type="ChEBI" id="CHEBI:29105"/>
    </cofactor>
</comment>
<evidence type="ECO:0000313" key="12">
    <source>
        <dbReference type="Proteomes" id="UP000007303"/>
    </source>
</evidence>
<evidence type="ECO:0000256" key="1">
    <source>
        <dbReference type="ARBA" id="ARBA00001947"/>
    </source>
</evidence>
<dbReference type="PROSITE" id="PS00485">
    <property type="entry name" value="A_DEAMINASE"/>
    <property type="match status" value="1"/>
</dbReference>
<dbReference type="Proteomes" id="UP000007303">
    <property type="component" value="Unassembled WGS sequence"/>
</dbReference>
<dbReference type="GO" id="GO:0032264">
    <property type="term" value="P:IMP salvage"/>
    <property type="evidence" value="ECO:0007669"/>
    <property type="project" value="UniProtKB-UniPathway"/>
</dbReference>
<dbReference type="OMA" id="MYGNIMV"/>
<dbReference type="NCBIfam" id="TIGR01429">
    <property type="entry name" value="AMP_deaminase"/>
    <property type="match status" value="1"/>
</dbReference>
<dbReference type="GeneTree" id="ENSGT00950000183011"/>
<dbReference type="GO" id="GO:0046033">
    <property type="term" value="P:AMP metabolic process"/>
    <property type="evidence" value="ECO:0007669"/>
    <property type="project" value="TreeGrafter"/>
</dbReference>
<dbReference type="PANTHER" id="PTHR11359:SF2">
    <property type="entry name" value="AMP DEAMINASE 3"/>
    <property type="match status" value="1"/>
</dbReference>
<dbReference type="FunFam" id="3.20.20.140:FF:000035">
    <property type="entry name" value="Probable amp deaminase"/>
    <property type="match status" value="1"/>
</dbReference>
<reference evidence="11" key="2">
    <citation type="submission" date="2025-08" db="UniProtKB">
        <authorList>
            <consortium name="Ensembl"/>
        </authorList>
    </citation>
    <scope>IDENTIFICATION</scope>
</reference>
<comment type="similarity">
    <text evidence="3 9">Belongs to the metallo-dependent hydrolases superfamily. Adenosine and AMP deaminases family.</text>
</comment>
<evidence type="ECO:0000256" key="5">
    <source>
        <dbReference type="ARBA" id="ARBA00022801"/>
    </source>
</evidence>
<accession>H3CVF0</accession>
<evidence type="ECO:0000256" key="2">
    <source>
        <dbReference type="ARBA" id="ARBA00004955"/>
    </source>
</evidence>
<evidence type="ECO:0000256" key="9">
    <source>
        <dbReference type="PIRNR" id="PIRNR001251"/>
    </source>
</evidence>
<dbReference type="Gene3D" id="4.10.800.20">
    <property type="match status" value="1"/>
</dbReference>
<dbReference type="HOGENOM" id="CLU_003782_4_0_1"/>
<reference evidence="12" key="1">
    <citation type="journal article" date="2004" name="Nature">
        <title>Genome duplication in the teleost fish Tetraodon nigroviridis reveals the early vertebrate proto-karyotype.</title>
        <authorList>
            <person name="Jaillon O."/>
            <person name="Aury J.-M."/>
            <person name="Brunet F."/>
            <person name="Petit J.-L."/>
            <person name="Stange-Thomann N."/>
            <person name="Mauceli E."/>
            <person name="Bouneau L."/>
            <person name="Fischer C."/>
            <person name="Ozouf-Costaz C."/>
            <person name="Bernot A."/>
            <person name="Nicaud S."/>
            <person name="Jaffe D."/>
            <person name="Fisher S."/>
            <person name="Lutfalla G."/>
            <person name="Dossat C."/>
            <person name="Segurens B."/>
            <person name="Dasilva C."/>
            <person name="Salanoubat M."/>
            <person name="Levy M."/>
            <person name="Boudet N."/>
            <person name="Castellano S."/>
            <person name="Anthouard V."/>
            <person name="Jubin C."/>
            <person name="Castelli V."/>
            <person name="Katinka M."/>
            <person name="Vacherie B."/>
            <person name="Biemont C."/>
            <person name="Skalli Z."/>
            <person name="Cattolico L."/>
            <person name="Poulain J."/>
            <person name="De Berardinis V."/>
            <person name="Cruaud C."/>
            <person name="Duprat S."/>
            <person name="Brottier P."/>
            <person name="Coutanceau J.-P."/>
            <person name="Gouzy J."/>
            <person name="Parra G."/>
            <person name="Lardier G."/>
            <person name="Chapple C."/>
            <person name="McKernan K.J."/>
            <person name="McEwan P."/>
            <person name="Bosak S."/>
            <person name="Kellis M."/>
            <person name="Volff J.-N."/>
            <person name="Guigo R."/>
            <person name="Zody M.C."/>
            <person name="Mesirov J."/>
            <person name="Lindblad-Toh K."/>
            <person name="Birren B."/>
            <person name="Nusbaum C."/>
            <person name="Kahn D."/>
            <person name="Robinson-Rechavi M."/>
            <person name="Laudet V."/>
            <person name="Schachter V."/>
            <person name="Quetier F."/>
            <person name="Saurin W."/>
            <person name="Scarpelli C."/>
            <person name="Wincker P."/>
            <person name="Lander E.S."/>
            <person name="Weissenbach J."/>
            <person name="Roest Crollius H."/>
        </authorList>
    </citation>
    <scope>NUCLEOTIDE SEQUENCE [LARGE SCALE GENOMIC DNA]</scope>
</reference>
<dbReference type="PIRSF" id="PIRSF001251">
    <property type="entry name" value="AMP_deaminase_met"/>
    <property type="match status" value="1"/>
</dbReference>
<dbReference type="STRING" id="99883.ENSTNIP00000012234"/>
<dbReference type="GO" id="GO:0097009">
    <property type="term" value="P:energy homeostasis"/>
    <property type="evidence" value="ECO:0007669"/>
    <property type="project" value="UniProtKB-ARBA"/>
</dbReference>
<keyword evidence="6" id="KW-0862">Zinc</keyword>
<dbReference type="EC" id="3.5.4.6" evidence="9"/>
<comment type="function">
    <text evidence="8">AMP deaminase plays a critical role in energy metabolism. Catalyzes the deamination of AMP to IMP and plays an important role in the purine nucleotide cycle.</text>
</comment>
<organism evidence="11 12">
    <name type="scientific">Tetraodon nigroviridis</name>
    <name type="common">Spotted green pufferfish</name>
    <name type="synonym">Chelonodon nigroviridis</name>
    <dbReference type="NCBI Taxonomy" id="99883"/>
    <lineage>
        <taxon>Eukaryota</taxon>
        <taxon>Metazoa</taxon>
        <taxon>Chordata</taxon>
        <taxon>Craniata</taxon>
        <taxon>Vertebrata</taxon>
        <taxon>Euteleostomi</taxon>
        <taxon>Actinopterygii</taxon>
        <taxon>Neopterygii</taxon>
        <taxon>Teleostei</taxon>
        <taxon>Neoteleostei</taxon>
        <taxon>Acanthomorphata</taxon>
        <taxon>Eupercaria</taxon>
        <taxon>Tetraodontiformes</taxon>
        <taxon>Tetradontoidea</taxon>
        <taxon>Tetraodontidae</taxon>
        <taxon>Tetraodon</taxon>
    </lineage>
</organism>
<evidence type="ECO:0000256" key="3">
    <source>
        <dbReference type="ARBA" id="ARBA00006676"/>
    </source>
</evidence>
<comment type="catalytic activity">
    <reaction evidence="9">
        <text>AMP + H2O + H(+) = IMP + NH4(+)</text>
        <dbReference type="Rhea" id="RHEA:14777"/>
        <dbReference type="ChEBI" id="CHEBI:15377"/>
        <dbReference type="ChEBI" id="CHEBI:15378"/>
        <dbReference type="ChEBI" id="CHEBI:28938"/>
        <dbReference type="ChEBI" id="CHEBI:58053"/>
        <dbReference type="ChEBI" id="CHEBI:456215"/>
        <dbReference type="EC" id="3.5.4.6"/>
    </reaction>
</comment>
<dbReference type="SUPFAM" id="SSF51556">
    <property type="entry name" value="Metallo-dependent hydrolases"/>
    <property type="match status" value="1"/>
</dbReference>
<name>H3CVF0_TETNG</name>
<dbReference type="PANTHER" id="PTHR11359">
    <property type="entry name" value="AMP DEAMINASE"/>
    <property type="match status" value="1"/>
</dbReference>
<dbReference type="InterPro" id="IPR006650">
    <property type="entry name" value="A/AMP_deam_AS"/>
</dbReference>
<dbReference type="GO" id="GO:0003876">
    <property type="term" value="F:AMP deaminase activity"/>
    <property type="evidence" value="ECO:0007669"/>
    <property type="project" value="UniProtKB-EC"/>
</dbReference>